<feature type="non-terminal residue" evidence="3">
    <location>
        <position position="1"/>
    </location>
</feature>
<protein>
    <submittedName>
        <fullName evidence="3">Beta-ketoacyl synthase</fullName>
    </submittedName>
</protein>
<evidence type="ECO:0000259" key="2">
    <source>
        <dbReference type="SMART" id="SM00829"/>
    </source>
</evidence>
<dbReference type="InterPro" id="IPR050091">
    <property type="entry name" value="PKS_NRPS_Biosynth_Enz"/>
</dbReference>
<dbReference type="Proteomes" id="UP000320513">
    <property type="component" value="Unassembled WGS sequence"/>
</dbReference>
<dbReference type="GO" id="GO:0004312">
    <property type="term" value="F:fatty acid synthase activity"/>
    <property type="evidence" value="ECO:0007669"/>
    <property type="project" value="TreeGrafter"/>
</dbReference>
<dbReference type="RefSeq" id="WP_168209596.1">
    <property type="nucleotide sequence ID" value="NZ_VMQU01000344.1"/>
</dbReference>
<dbReference type="PANTHER" id="PTHR43775">
    <property type="entry name" value="FATTY ACID SYNTHASE"/>
    <property type="match status" value="1"/>
</dbReference>
<reference evidence="3 4" key="1">
    <citation type="submission" date="2019-07" db="EMBL/GenBank/DDBJ databases">
        <title>New Mycobacterium species.</title>
        <authorList>
            <person name="Tortoli E."/>
            <person name="Ghielmetti G."/>
            <person name="Friedel U."/>
            <person name="Trovato A."/>
        </authorList>
    </citation>
    <scope>NUCLEOTIDE SEQUENCE [LARGE SCALE GENOMIC DNA]</scope>
    <source>
        <strain evidence="3 4">16-83</strain>
    </source>
</reference>
<dbReference type="EMBL" id="VMQU01000344">
    <property type="protein sequence ID" value="TVS74461.1"/>
    <property type="molecule type" value="Genomic_DNA"/>
</dbReference>
<dbReference type="InterPro" id="IPR011032">
    <property type="entry name" value="GroES-like_sf"/>
</dbReference>
<dbReference type="Gene3D" id="3.90.180.10">
    <property type="entry name" value="Medium-chain alcohol dehydrogenases, catalytic domain"/>
    <property type="match status" value="1"/>
</dbReference>
<comment type="caution">
    <text evidence="3">The sequence shown here is derived from an EMBL/GenBank/DDBJ whole genome shotgun (WGS) entry which is preliminary data.</text>
</comment>
<feature type="domain" description="Enoyl reductase (ER)" evidence="2">
    <location>
        <begin position="44"/>
        <end position="205"/>
    </location>
</feature>
<dbReference type="InterPro" id="IPR020843">
    <property type="entry name" value="ER"/>
</dbReference>
<dbReference type="GO" id="GO:0016491">
    <property type="term" value="F:oxidoreductase activity"/>
    <property type="evidence" value="ECO:0007669"/>
    <property type="project" value="InterPro"/>
</dbReference>
<dbReference type="SUPFAM" id="SSF51735">
    <property type="entry name" value="NAD(P)-binding Rossmann-fold domains"/>
    <property type="match status" value="1"/>
</dbReference>
<feature type="non-terminal residue" evidence="3">
    <location>
        <position position="205"/>
    </location>
</feature>
<sequence length="205" mass="21145">VGEPQVVLRGGTVHTARVHGSRAAGGMLVPPDEGPWRLGLSSAGTFENLQLEPVPNADAPLEPGQVRVAVRAAAANFRDIMVTLGMFTHDALLLGEGAGEVVEVGPGVTEFAVGDSVFGFFPDGNGTRVAGDVRLLLPMSADWSYAEAAAVSAVFMTAYYAFVHLADVQPGQRVLIHAGTGGVGMAAVQLARHLGLEVFATASKG</sequence>
<dbReference type="SUPFAM" id="SSF50129">
    <property type="entry name" value="GroES-like"/>
    <property type="match status" value="1"/>
</dbReference>
<evidence type="ECO:0000313" key="3">
    <source>
        <dbReference type="EMBL" id="TVS74461.1"/>
    </source>
</evidence>
<dbReference type="AlphaFoldDB" id="A0A557WMI4"/>
<dbReference type="GO" id="GO:0006633">
    <property type="term" value="P:fatty acid biosynthetic process"/>
    <property type="evidence" value="ECO:0007669"/>
    <property type="project" value="TreeGrafter"/>
</dbReference>
<dbReference type="CDD" id="cd05195">
    <property type="entry name" value="enoyl_red"/>
    <property type="match status" value="1"/>
</dbReference>
<gene>
    <name evidence="3" type="ORF">FPZ47_27850</name>
</gene>
<dbReference type="InterPro" id="IPR013154">
    <property type="entry name" value="ADH-like_N"/>
</dbReference>
<keyword evidence="4" id="KW-1185">Reference proteome</keyword>
<evidence type="ECO:0000313" key="4">
    <source>
        <dbReference type="Proteomes" id="UP000320513"/>
    </source>
</evidence>
<accession>A0A557WMI4</accession>
<dbReference type="PANTHER" id="PTHR43775:SF51">
    <property type="entry name" value="INACTIVE PHENOLPHTHIOCEROL SYNTHESIS POLYKETIDE SYNTHASE TYPE I PKS1-RELATED"/>
    <property type="match status" value="1"/>
</dbReference>
<proteinExistence type="predicted"/>
<name>A0A557WMI4_9MYCO</name>
<dbReference type="SMART" id="SM00829">
    <property type="entry name" value="PKS_ER"/>
    <property type="match status" value="1"/>
</dbReference>
<evidence type="ECO:0000256" key="1">
    <source>
        <dbReference type="ARBA" id="ARBA00022679"/>
    </source>
</evidence>
<dbReference type="InterPro" id="IPR036291">
    <property type="entry name" value="NAD(P)-bd_dom_sf"/>
</dbReference>
<dbReference type="Pfam" id="PF08240">
    <property type="entry name" value="ADH_N"/>
    <property type="match status" value="1"/>
</dbReference>
<keyword evidence="1" id="KW-0808">Transferase</keyword>
<organism evidence="3 4">
    <name type="scientific">Mycobacterium helveticum</name>
    <dbReference type="NCBI Taxonomy" id="2592811"/>
    <lineage>
        <taxon>Bacteria</taxon>
        <taxon>Bacillati</taxon>
        <taxon>Actinomycetota</taxon>
        <taxon>Actinomycetes</taxon>
        <taxon>Mycobacteriales</taxon>
        <taxon>Mycobacteriaceae</taxon>
        <taxon>Mycobacterium</taxon>
    </lineage>
</organism>